<evidence type="ECO:0000313" key="2">
    <source>
        <dbReference type="EMBL" id="KAL0109543.1"/>
    </source>
</evidence>
<sequence>MTDRDDFRGPSRLSDRSAGARTALDRARGRTSGPVSGGGVQDAELTGTAADPAGRGIVNVCRHIGSRESPAARNTYTRTEEATRTVCVHVRIYVYAVFTATGNVDDRPPTQRRAATRADTFPRSRRRSHDRLSRVR</sequence>
<proteinExistence type="predicted"/>
<evidence type="ECO:0000256" key="1">
    <source>
        <dbReference type="SAM" id="MobiDB-lite"/>
    </source>
</evidence>
<feature type="region of interest" description="Disordered" evidence="1">
    <location>
        <begin position="1"/>
        <end position="55"/>
    </location>
</feature>
<dbReference type="EMBL" id="JADYXP020000015">
    <property type="protein sequence ID" value="KAL0109543.1"/>
    <property type="molecule type" value="Genomic_DNA"/>
</dbReference>
<name>A0AAW2F0J9_9HYME</name>
<feature type="region of interest" description="Disordered" evidence="1">
    <location>
        <begin position="102"/>
        <end position="136"/>
    </location>
</feature>
<accession>A0AAW2F0J9</accession>
<feature type="compositionally biased region" description="Basic and acidic residues" evidence="1">
    <location>
        <begin position="1"/>
        <end position="15"/>
    </location>
</feature>
<dbReference type="AlphaFoldDB" id="A0AAW2F0J9"/>
<evidence type="ECO:0000313" key="3">
    <source>
        <dbReference type="Proteomes" id="UP001430953"/>
    </source>
</evidence>
<comment type="caution">
    <text evidence="2">The sequence shown here is derived from an EMBL/GenBank/DDBJ whole genome shotgun (WGS) entry which is preliminary data.</text>
</comment>
<gene>
    <name evidence="2" type="ORF">PUN28_014538</name>
</gene>
<keyword evidence="3" id="KW-1185">Reference proteome</keyword>
<organism evidence="2 3">
    <name type="scientific">Cardiocondyla obscurior</name>
    <dbReference type="NCBI Taxonomy" id="286306"/>
    <lineage>
        <taxon>Eukaryota</taxon>
        <taxon>Metazoa</taxon>
        <taxon>Ecdysozoa</taxon>
        <taxon>Arthropoda</taxon>
        <taxon>Hexapoda</taxon>
        <taxon>Insecta</taxon>
        <taxon>Pterygota</taxon>
        <taxon>Neoptera</taxon>
        <taxon>Endopterygota</taxon>
        <taxon>Hymenoptera</taxon>
        <taxon>Apocrita</taxon>
        <taxon>Aculeata</taxon>
        <taxon>Formicoidea</taxon>
        <taxon>Formicidae</taxon>
        <taxon>Myrmicinae</taxon>
        <taxon>Cardiocondyla</taxon>
    </lineage>
</organism>
<reference evidence="2 3" key="1">
    <citation type="submission" date="2023-03" db="EMBL/GenBank/DDBJ databases">
        <title>High recombination rates correlate with genetic variation in Cardiocondyla obscurior ants.</title>
        <authorList>
            <person name="Errbii M."/>
        </authorList>
    </citation>
    <scope>NUCLEOTIDE SEQUENCE [LARGE SCALE GENOMIC DNA]</scope>
    <source>
        <strain evidence="2">Alpha-2009</strain>
        <tissue evidence="2">Whole body</tissue>
    </source>
</reference>
<protein>
    <submittedName>
        <fullName evidence="2">Uncharacterized protein</fullName>
    </submittedName>
</protein>
<dbReference type="Proteomes" id="UP001430953">
    <property type="component" value="Unassembled WGS sequence"/>
</dbReference>